<accession>A0A978VWV6</accession>
<dbReference type="InterPro" id="IPR036291">
    <property type="entry name" value="NAD(P)-bd_dom_sf"/>
</dbReference>
<dbReference type="AlphaFoldDB" id="A0A978VWV6"/>
<dbReference type="SUPFAM" id="SSF51735">
    <property type="entry name" value="NAD(P)-binding Rossmann-fold domains"/>
    <property type="match status" value="1"/>
</dbReference>
<evidence type="ECO:0000313" key="1">
    <source>
        <dbReference type="EMBL" id="KAH7543301.1"/>
    </source>
</evidence>
<dbReference type="EMBL" id="JAEACU010000002">
    <property type="protein sequence ID" value="KAH7543301.1"/>
    <property type="molecule type" value="Genomic_DNA"/>
</dbReference>
<reference evidence="1" key="1">
    <citation type="journal article" date="2021" name="Front. Plant Sci.">
        <title>Chromosome-Scale Genome Assembly for Chinese Sour Jujube and Insights Into Its Genome Evolution and Domestication Signature.</title>
        <authorList>
            <person name="Shen L.-Y."/>
            <person name="Luo H."/>
            <person name="Wang X.-L."/>
            <person name="Wang X.-M."/>
            <person name="Qiu X.-J."/>
            <person name="Liu H."/>
            <person name="Zhou S.-S."/>
            <person name="Jia K.-H."/>
            <person name="Nie S."/>
            <person name="Bao Y.-T."/>
            <person name="Zhang R.-G."/>
            <person name="Yun Q.-Z."/>
            <person name="Chai Y.-H."/>
            <person name="Lu J.-Y."/>
            <person name="Li Y."/>
            <person name="Zhao S.-W."/>
            <person name="Mao J.-F."/>
            <person name="Jia S.-G."/>
            <person name="Mao Y.-M."/>
        </authorList>
    </citation>
    <scope>NUCLEOTIDE SEQUENCE</scope>
    <source>
        <strain evidence="1">AT0</strain>
        <tissue evidence="1">Leaf</tissue>
    </source>
</reference>
<dbReference type="Gene3D" id="3.40.50.720">
    <property type="entry name" value="NAD(P)-binding Rossmann-like Domain"/>
    <property type="match status" value="1"/>
</dbReference>
<protein>
    <submittedName>
        <fullName evidence="1">Uncharacterized protein</fullName>
    </submittedName>
</protein>
<name>A0A978VWV6_ZIZJJ</name>
<organism evidence="1 2">
    <name type="scientific">Ziziphus jujuba var. spinosa</name>
    <dbReference type="NCBI Taxonomy" id="714518"/>
    <lineage>
        <taxon>Eukaryota</taxon>
        <taxon>Viridiplantae</taxon>
        <taxon>Streptophyta</taxon>
        <taxon>Embryophyta</taxon>
        <taxon>Tracheophyta</taxon>
        <taxon>Spermatophyta</taxon>
        <taxon>Magnoliopsida</taxon>
        <taxon>eudicotyledons</taxon>
        <taxon>Gunneridae</taxon>
        <taxon>Pentapetalae</taxon>
        <taxon>rosids</taxon>
        <taxon>fabids</taxon>
        <taxon>Rosales</taxon>
        <taxon>Rhamnaceae</taxon>
        <taxon>Paliureae</taxon>
        <taxon>Ziziphus</taxon>
    </lineage>
</organism>
<gene>
    <name evidence="1" type="ORF">FEM48_Zijuj02G0169800</name>
</gene>
<comment type="caution">
    <text evidence="1">The sequence shown here is derived from an EMBL/GenBank/DDBJ whole genome shotgun (WGS) entry which is preliminary data.</text>
</comment>
<proteinExistence type="predicted"/>
<evidence type="ECO:0000313" key="2">
    <source>
        <dbReference type="Proteomes" id="UP000813462"/>
    </source>
</evidence>
<sequence>MAARQVFFKSIHSAAPPSPTKRHTKILVIGAGNAGTAIAQTILTQDLADKLVLIHGKPDKLHREMLDPLTVLPPPIDIDGHRNPTFHGGRTYINGVASLSSFDPIPFYVFSSKFEVIPNRHDSGYRSAPAMTNALQQQPRAGNATIVEQFWRLQLPSFEGSTSLLVVEDWIREMEKIFNFMECIDIQKVTCAVYMLKQGASHWWEMTSRAWDVERNPITWLRTYGLQTYGEVLQRAQILENDDKMLMKAESKERGECYRKIGVCFKCGKHGHIFKNFPNVGMQLKRSRGISSLKDVFMHLLDMMQRLHLLRW</sequence>
<dbReference type="Proteomes" id="UP000813462">
    <property type="component" value="Unassembled WGS sequence"/>
</dbReference>